<dbReference type="Proteomes" id="UP001597249">
    <property type="component" value="Unassembled WGS sequence"/>
</dbReference>
<comment type="caution">
    <text evidence="2">The sequence shown here is derived from an EMBL/GenBank/DDBJ whole genome shotgun (WGS) entry which is preliminary data.</text>
</comment>
<feature type="transmembrane region" description="Helical" evidence="1">
    <location>
        <begin position="31"/>
        <end position="49"/>
    </location>
</feature>
<evidence type="ECO:0000313" key="3">
    <source>
        <dbReference type="Proteomes" id="UP001597249"/>
    </source>
</evidence>
<feature type="transmembrane region" description="Helical" evidence="1">
    <location>
        <begin position="7"/>
        <end position="25"/>
    </location>
</feature>
<keyword evidence="1" id="KW-0812">Transmembrane</keyword>
<evidence type="ECO:0000313" key="2">
    <source>
        <dbReference type="EMBL" id="MFD1393718.1"/>
    </source>
</evidence>
<dbReference type="RefSeq" id="WP_164510720.1">
    <property type="nucleotide sequence ID" value="NZ_JBHTMO010000028.1"/>
</dbReference>
<reference evidence="3" key="1">
    <citation type="journal article" date="2019" name="Int. J. Syst. Evol. Microbiol.">
        <title>The Global Catalogue of Microorganisms (GCM) 10K type strain sequencing project: providing services to taxonomists for standard genome sequencing and annotation.</title>
        <authorList>
            <consortium name="The Broad Institute Genomics Platform"/>
            <consortium name="The Broad Institute Genome Sequencing Center for Infectious Disease"/>
            <person name="Wu L."/>
            <person name="Ma J."/>
        </authorList>
    </citation>
    <scope>NUCLEOTIDE SEQUENCE [LARGE SCALE GENOMIC DNA]</scope>
    <source>
        <strain evidence="3">CCM 8911</strain>
    </source>
</reference>
<accession>A0ABW4BBL0</accession>
<dbReference type="EMBL" id="JBHTMO010000028">
    <property type="protein sequence ID" value="MFD1393718.1"/>
    <property type="molecule type" value="Genomic_DNA"/>
</dbReference>
<keyword evidence="1" id="KW-1133">Transmembrane helix</keyword>
<gene>
    <name evidence="2" type="ORF">ACFQ3L_09090</name>
</gene>
<evidence type="ECO:0008006" key="4">
    <source>
        <dbReference type="Google" id="ProtNLM"/>
    </source>
</evidence>
<evidence type="ECO:0000256" key="1">
    <source>
        <dbReference type="SAM" id="Phobius"/>
    </source>
</evidence>
<proteinExistence type="predicted"/>
<protein>
    <recommendedName>
        <fullName evidence="4">DUF3188 domain-containing protein</fullName>
    </recommendedName>
</protein>
<keyword evidence="1" id="KW-0472">Membrane</keyword>
<keyword evidence="3" id="KW-1185">Reference proteome</keyword>
<name>A0ABW4BBL0_9LACO</name>
<organism evidence="2 3">
    <name type="scientific">Lacticaseibacillus jixianensis</name>
    <dbReference type="NCBI Taxonomy" id="2486012"/>
    <lineage>
        <taxon>Bacteria</taxon>
        <taxon>Bacillati</taxon>
        <taxon>Bacillota</taxon>
        <taxon>Bacilli</taxon>
        <taxon>Lactobacillales</taxon>
        <taxon>Lactobacillaceae</taxon>
        <taxon>Lacticaseibacillus</taxon>
    </lineage>
</organism>
<sequence length="57" mass="6111">MKMLQGNGFLIILVVLLALGIVGYLLNSAVLLILLLVLVVALIGLRIVGLQRGKKKD</sequence>